<name>A0A936ZTJ2_9BURK</name>
<evidence type="ECO:0000256" key="2">
    <source>
        <dbReference type="SAM" id="SignalP"/>
    </source>
</evidence>
<organism evidence="3 4">
    <name type="scientific">Ramlibacter aurantiacus</name>
    <dbReference type="NCBI Taxonomy" id="2801330"/>
    <lineage>
        <taxon>Bacteria</taxon>
        <taxon>Pseudomonadati</taxon>
        <taxon>Pseudomonadota</taxon>
        <taxon>Betaproteobacteria</taxon>
        <taxon>Burkholderiales</taxon>
        <taxon>Comamonadaceae</taxon>
        <taxon>Ramlibacter</taxon>
    </lineage>
</organism>
<dbReference type="Proteomes" id="UP000613011">
    <property type="component" value="Unassembled WGS sequence"/>
</dbReference>
<accession>A0A936ZTJ2</accession>
<keyword evidence="2" id="KW-0732">Signal</keyword>
<proteinExistence type="predicted"/>
<dbReference type="PROSITE" id="PS51257">
    <property type="entry name" value="PROKAR_LIPOPROTEIN"/>
    <property type="match status" value="1"/>
</dbReference>
<keyword evidence="4" id="KW-1185">Reference proteome</keyword>
<feature type="region of interest" description="Disordered" evidence="1">
    <location>
        <begin position="23"/>
        <end position="72"/>
    </location>
</feature>
<dbReference type="EMBL" id="JAEQNA010000003">
    <property type="protein sequence ID" value="MBL0420900.1"/>
    <property type="molecule type" value="Genomic_DNA"/>
</dbReference>
<comment type="caution">
    <text evidence="3">The sequence shown here is derived from an EMBL/GenBank/DDBJ whole genome shotgun (WGS) entry which is preliminary data.</text>
</comment>
<evidence type="ECO:0000313" key="4">
    <source>
        <dbReference type="Proteomes" id="UP000613011"/>
    </source>
</evidence>
<feature type="compositionally biased region" description="Gly residues" evidence="1">
    <location>
        <begin position="53"/>
        <end position="72"/>
    </location>
</feature>
<evidence type="ECO:0000256" key="1">
    <source>
        <dbReference type="SAM" id="MobiDB-lite"/>
    </source>
</evidence>
<evidence type="ECO:0000313" key="3">
    <source>
        <dbReference type="EMBL" id="MBL0420900.1"/>
    </source>
</evidence>
<dbReference type="AlphaFoldDB" id="A0A936ZTJ2"/>
<dbReference type="RefSeq" id="WP_201683965.1">
    <property type="nucleotide sequence ID" value="NZ_JAEQNA010000003.1"/>
</dbReference>
<sequence length="72" mass="6453">MTRTAAILAMALGASLAAGCSSWSESRMGAGTRASDVAPRSGPGTVTPSGTAAGTGTGGGAAGAGAAGGASR</sequence>
<feature type="chain" id="PRO_5037529962" evidence="2">
    <location>
        <begin position="18"/>
        <end position="72"/>
    </location>
</feature>
<protein>
    <submittedName>
        <fullName evidence="3">Uncharacterized protein</fullName>
    </submittedName>
</protein>
<reference evidence="3" key="1">
    <citation type="submission" date="2021-01" db="EMBL/GenBank/DDBJ databases">
        <title>Ramlibacter sp. strain AW1 16S ribosomal RNA gene Genome sequencing and assembly.</title>
        <authorList>
            <person name="Kang M."/>
        </authorList>
    </citation>
    <scope>NUCLEOTIDE SEQUENCE</scope>
    <source>
        <strain evidence="3">AW1</strain>
    </source>
</reference>
<gene>
    <name evidence="3" type="ORF">JI739_11135</name>
</gene>
<feature type="signal peptide" evidence="2">
    <location>
        <begin position="1"/>
        <end position="17"/>
    </location>
</feature>